<protein>
    <submittedName>
        <fullName evidence="7">Guanylate kinase</fullName>
    </submittedName>
</protein>
<dbReference type="SUPFAM" id="SSF52540">
    <property type="entry name" value="P-loop containing nucleoside triphosphate hydrolases"/>
    <property type="match status" value="1"/>
</dbReference>
<dbReference type="SMART" id="SM00072">
    <property type="entry name" value="GuKc"/>
    <property type="match status" value="1"/>
</dbReference>
<sequence length="196" mass="22820">MGKIFCLIGKSASGKDSIYSRLLRNKELKLKPVIPYTTRPLRKGEKDGESYFFRSDEEARKMEEQGRIIELRAYDTIYGVWKYFTADDGQIDTASDDNYLLIGTLEAYTKIRDYFGEERVIPLYIQVDDGIRLSRALERERAQNYPQYAEMCRRFLADEKDFSEEKKKAAGIRKEFVNLDLEDTVEEIAAYIKGVC</sequence>
<dbReference type="InterPro" id="IPR008145">
    <property type="entry name" value="GK/Ca_channel_bsu"/>
</dbReference>
<dbReference type="PANTHER" id="PTHR23117">
    <property type="entry name" value="GUANYLATE KINASE-RELATED"/>
    <property type="match status" value="1"/>
</dbReference>
<dbReference type="InterPro" id="IPR008144">
    <property type="entry name" value="Guanylate_kin-like_dom"/>
</dbReference>
<proteinExistence type="inferred from homology"/>
<evidence type="ECO:0000256" key="5">
    <source>
        <dbReference type="ARBA" id="ARBA00048594"/>
    </source>
</evidence>
<reference evidence="7" key="1">
    <citation type="journal article" date="2021" name="PeerJ">
        <title>Extensive microbial diversity within the chicken gut microbiome revealed by metagenomics and culture.</title>
        <authorList>
            <person name="Gilroy R."/>
            <person name="Ravi A."/>
            <person name="Getino M."/>
            <person name="Pursley I."/>
            <person name="Horton D.L."/>
            <person name="Alikhan N.F."/>
            <person name="Baker D."/>
            <person name="Gharbi K."/>
            <person name="Hall N."/>
            <person name="Watson M."/>
            <person name="Adriaenssens E.M."/>
            <person name="Foster-Nyarko E."/>
            <person name="Jarju S."/>
            <person name="Secka A."/>
            <person name="Antonio M."/>
            <person name="Oren A."/>
            <person name="Chaudhuri R.R."/>
            <person name="La Ragione R."/>
            <person name="Hildebrand F."/>
            <person name="Pallen M.J."/>
        </authorList>
    </citation>
    <scope>NUCLEOTIDE SEQUENCE</scope>
    <source>
        <strain evidence="7">CHK192-9172</strain>
    </source>
</reference>
<keyword evidence="4 7" id="KW-0418">Kinase</keyword>
<comment type="caution">
    <text evidence="7">The sequence shown here is derived from an EMBL/GenBank/DDBJ whole genome shotgun (WGS) entry which is preliminary data.</text>
</comment>
<evidence type="ECO:0000313" key="8">
    <source>
        <dbReference type="Proteomes" id="UP000824024"/>
    </source>
</evidence>
<evidence type="ECO:0000256" key="2">
    <source>
        <dbReference type="ARBA" id="ARBA00005790"/>
    </source>
</evidence>
<comment type="catalytic activity">
    <reaction evidence="5">
        <text>GMP + ATP = GDP + ADP</text>
        <dbReference type="Rhea" id="RHEA:20780"/>
        <dbReference type="ChEBI" id="CHEBI:30616"/>
        <dbReference type="ChEBI" id="CHEBI:58115"/>
        <dbReference type="ChEBI" id="CHEBI:58189"/>
        <dbReference type="ChEBI" id="CHEBI:456216"/>
        <dbReference type="EC" id="2.7.4.8"/>
    </reaction>
</comment>
<comment type="function">
    <text evidence="1">Essential for recycling GMP and indirectly, cGMP.</text>
</comment>
<dbReference type="Pfam" id="PF00625">
    <property type="entry name" value="Guanylate_kin"/>
    <property type="match status" value="1"/>
</dbReference>
<evidence type="ECO:0000256" key="4">
    <source>
        <dbReference type="ARBA" id="ARBA00022777"/>
    </source>
</evidence>
<organism evidence="7 8">
    <name type="scientific">Candidatus Eubacterium avistercoris</name>
    <dbReference type="NCBI Taxonomy" id="2838567"/>
    <lineage>
        <taxon>Bacteria</taxon>
        <taxon>Bacillati</taxon>
        <taxon>Bacillota</taxon>
        <taxon>Clostridia</taxon>
        <taxon>Eubacteriales</taxon>
        <taxon>Eubacteriaceae</taxon>
        <taxon>Eubacterium</taxon>
    </lineage>
</organism>
<dbReference type="AlphaFoldDB" id="A0A9D2IGE3"/>
<evidence type="ECO:0000256" key="3">
    <source>
        <dbReference type="ARBA" id="ARBA00022679"/>
    </source>
</evidence>
<dbReference type="EMBL" id="DXCH01000280">
    <property type="protein sequence ID" value="HIZ08319.1"/>
    <property type="molecule type" value="Genomic_DNA"/>
</dbReference>
<reference evidence="7" key="2">
    <citation type="submission" date="2021-04" db="EMBL/GenBank/DDBJ databases">
        <authorList>
            <person name="Gilroy R."/>
        </authorList>
    </citation>
    <scope>NUCLEOTIDE SEQUENCE</scope>
    <source>
        <strain evidence="7">CHK192-9172</strain>
    </source>
</reference>
<dbReference type="Gene3D" id="3.40.50.300">
    <property type="entry name" value="P-loop containing nucleotide triphosphate hydrolases"/>
    <property type="match status" value="1"/>
</dbReference>
<dbReference type="PROSITE" id="PS50052">
    <property type="entry name" value="GUANYLATE_KINASE_2"/>
    <property type="match status" value="1"/>
</dbReference>
<evidence type="ECO:0000313" key="7">
    <source>
        <dbReference type="EMBL" id="HIZ08319.1"/>
    </source>
</evidence>
<keyword evidence="3" id="KW-0808">Transferase</keyword>
<dbReference type="InterPro" id="IPR020590">
    <property type="entry name" value="Guanylate_kinase_CS"/>
</dbReference>
<evidence type="ECO:0000259" key="6">
    <source>
        <dbReference type="PROSITE" id="PS50052"/>
    </source>
</evidence>
<dbReference type="GO" id="GO:0004385">
    <property type="term" value="F:GMP kinase activity"/>
    <property type="evidence" value="ECO:0007669"/>
    <property type="project" value="UniProtKB-EC"/>
</dbReference>
<dbReference type="PROSITE" id="PS00856">
    <property type="entry name" value="GUANYLATE_KINASE_1"/>
    <property type="match status" value="1"/>
</dbReference>
<feature type="domain" description="Guanylate kinase-like" evidence="6">
    <location>
        <begin position="2"/>
        <end position="193"/>
    </location>
</feature>
<comment type="similarity">
    <text evidence="2">Belongs to the guanylate kinase family.</text>
</comment>
<dbReference type="InterPro" id="IPR027417">
    <property type="entry name" value="P-loop_NTPase"/>
</dbReference>
<dbReference type="Proteomes" id="UP000824024">
    <property type="component" value="Unassembled WGS sequence"/>
</dbReference>
<dbReference type="PANTHER" id="PTHR23117:SF13">
    <property type="entry name" value="GUANYLATE KINASE"/>
    <property type="match status" value="1"/>
</dbReference>
<gene>
    <name evidence="7" type="ORF">IAA08_10355</name>
</gene>
<evidence type="ECO:0000256" key="1">
    <source>
        <dbReference type="ARBA" id="ARBA00003531"/>
    </source>
</evidence>
<accession>A0A9D2IGE3</accession>
<dbReference type="GO" id="GO:0005829">
    <property type="term" value="C:cytosol"/>
    <property type="evidence" value="ECO:0007669"/>
    <property type="project" value="TreeGrafter"/>
</dbReference>
<name>A0A9D2IGE3_9FIRM</name>